<sequence length="434" mass="47217">MSNAANLNVQVLESLNRLAETLAQLDERGDGSSSVDELTKFAASLNMTDSTTTARPSTQSPSSTPNTNLSHYRTLPSTVTTAYTLLTDGSNYIHATSTKYTLVSKIDYIKEGGNLALELQKGIELIATATLGVFDRGSGCSCSLKKYVKQYARAVVASVISLITCFEDGSALDTSNGTVNNIGAQKTGAVWSACDCITRQLPKGNRNAMRRELMVWVRDCLESIEEFEELMEIGTRDDDGEEEGEDAMEEEEQYTEREMKVAKSSVNVMKCSKNVLGLVLKVFECVGECAEKPADEQSIEQSTTLSDEQRKEMFQWIGHLHELARAVGEGVTEVGVLLYPPLDFTSQSNEAGRVQSSSSSNSTQSIPDLGSSNLGQQLQIQLHALYDCVECIHVASLQSGASVRYCMTDEVVEAIDKLKKAVGVRCAEVKGSMQ</sequence>
<evidence type="ECO:0000259" key="2">
    <source>
        <dbReference type="Pfam" id="PF13324"/>
    </source>
</evidence>
<dbReference type="InParanoid" id="B8CA26"/>
<evidence type="ECO:0000313" key="4">
    <source>
        <dbReference type="Proteomes" id="UP000001449"/>
    </source>
</evidence>
<name>B8CA26_THAPS</name>
<protein>
    <recommendedName>
        <fullName evidence="2">Cyclin-D1-binding protein 1-like N-terminal domain-containing protein</fullName>
    </recommendedName>
</protein>
<dbReference type="AlphaFoldDB" id="B8CA26"/>
<keyword evidence="4" id="KW-1185">Reference proteome</keyword>
<feature type="region of interest" description="Disordered" evidence="1">
    <location>
        <begin position="46"/>
        <end position="71"/>
    </location>
</feature>
<dbReference type="Pfam" id="PF13324">
    <property type="entry name" value="GCIP_N"/>
    <property type="match status" value="1"/>
</dbReference>
<feature type="compositionally biased region" description="Low complexity" evidence="1">
    <location>
        <begin position="50"/>
        <end position="70"/>
    </location>
</feature>
<reference evidence="3 4" key="1">
    <citation type="journal article" date="2004" name="Science">
        <title>The genome of the diatom Thalassiosira pseudonana: ecology, evolution, and metabolism.</title>
        <authorList>
            <person name="Armbrust E.V."/>
            <person name="Berges J.A."/>
            <person name="Bowler C."/>
            <person name="Green B.R."/>
            <person name="Martinez D."/>
            <person name="Putnam N.H."/>
            <person name="Zhou S."/>
            <person name="Allen A.E."/>
            <person name="Apt K.E."/>
            <person name="Bechner M."/>
            <person name="Brzezinski M.A."/>
            <person name="Chaal B.K."/>
            <person name="Chiovitti A."/>
            <person name="Davis A.K."/>
            <person name="Demarest M.S."/>
            <person name="Detter J.C."/>
            <person name="Glavina T."/>
            <person name="Goodstein D."/>
            <person name="Hadi M.Z."/>
            <person name="Hellsten U."/>
            <person name="Hildebrand M."/>
            <person name="Jenkins B.D."/>
            <person name="Jurka J."/>
            <person name="Kapitonov V.V."/>
            <person name="Kroger N."/>
            <person name="Lau W.W."/>
            <person name="Lane T.W."/>
            <person name="Larimer F.W."/>
            <person name="Lippmeier J.C."/>
            <person name="Lucas S."/>
            <person name="Medina M."/>
            <person name="Montsant A."/>
            <person name="Obornik M."/>
            <person name="Parker M.S."/>
            <person name="Palenik B."/>
            <person name="Pazour G.J."/>
            <person name="Richardson P.M."/>
            <person name="Rynearson T.A."/>
            <person name="Saito M.A."/>
            <person name="Schwartz D.C."/>
            <person name="Thamatrakoln K."/>
            <person name="Valentin K."/>
            <person name="Vardi A."/>
            <person name="Wilkerson F.P."/>
            <person name="Rokhsar D.S."/>
        </authorList>
    </citation>
    <scope>NUCLEOTIDE SEQUENCE [LARGE SCALE GENOMIC DNA]</scope>
    <source>
        <strain evidence="3 4">CCMP1335</strain>
    </source>
</reference>
<dbReference type="KEGG" id="tps:THAPSDRAFT_24439"/>
<dbReference type="GO" id="GO:0005634">
    <property type="term" value="C:nucleus"/>
    <property type="evidence" value="ECO:0000318"/>
    <property type="project" value="GO_Central"/>
</dbReference>
<dbReference type="EMBL" id="CM000647">
    <property type="protein sequence ID" value="EED89609.1"/>
    <property type="molecule type" value="Genomic_DNA"/>
</dbReference>
<accession>B8CA26</accession>
<gene>
    <name evidence="3" type="ORF">THAPSDRAFT_24439</name>
</gene>
<feature type="compositionally biased region" description="Low complexity" evidence="1">
    <location>
        <begin position="355"/>
        <end position="365"/>
    </location>
</feature>
<proteinExistence type="predicted"/>
<dbReference type="Proteomes" id="UP000001449">
    <property type="component" value="Chromosome 12"/>
</dbReference>
<dbReference type="PANTHER" id="PTHR15492">
    <property type="entry name" value="CYCLIN D1-BINDING PROTEIN 1"/>
    <property type="match status" value="1"/>
</dbReference>
<dbReference type="eggNOG" id="ENOG502SCSZ">
    <property type="taxonomic scope" value="Eukaryota"/>
</dbReference>
<dbReference type="Gene3D" id="1.20.1410.10">
    <property type="entry name" value="I/LWEQ domain"/>
    <property type="match status" value="1"/>
</dbReference>
<evidence type="ECO:0000256" key="1">
    <source>
        <dbReference type="SAM" id="MobiDB-lite"/>
    </source>
</evidence>
<dbReference type="PaxDb" id="35128-Thaps24439"/>
<dbReference type="RefSeq" id="XP_002293148.1">
    <property type="nucleotide sequence ID" value="XM_002293112.1"/>
</dbReference>
<reference evidence="3 4" key="2">
    <citation type="journal article" date="2008" name="Nature">
        <title>The Phaeodactylum genome reveals the evolutionary history of diatom genomes.</title>
        <authorList>
            <person name="Bowler C."/>
            <person name="Allen A.E."/>
            <person name="Badger J.H."/>
            <person name="Grimwood J."/>
            <person name="Jabbari K."/>
            <person name="Kuo A."/>
            <person name="Maheswari U."/>
            <person name="Martens C."/>
            <person name="Maumus F."/>
            <person name="Otillar R.P."/>
            <person name="Rayko E."/>
            <person name="Salamov A."/>
            <person name="Vandepoele K."/>
            <person name="Beszteri B."/>
            <person name="Gruber A."/>
            <person name="Heijde M."/>
            <person name="Katinka M."/>
            <person name="Mock T."/>
            <person name="Valentin K."/>
            <person name="Verret F."/>
            <person name="Berges J.A."/>
            <person name="Brownlee C."/>
            <person name="Cadoret J.P."/>
            <person name="Chiovitti A."/>
            <person name="Choi C.J."/>
            <person name="Coesel S."/>
            <person name="De Martino A."/>
            <person name="Detter J.C."/>
            <person name="Durkin C."/>
            <person name="Falciatore A."/>
            <person name="Fournet J."/>
            <person name="Haruta M."/>
            <person name="Huysman M.J."/>
            <person name="Jenkins B.D."/>
            <person name="Jiroutova K."/>
            <person name="Jorgensen R.E."/>
            <person name="Joubert Y."/>
            <person name="Kaplan A."/>
            <person name="Kroger N."/>
            <person name="Kroth P.G."/>
            <person name="La Roche J."/>
            <person name="Lindquist E."/>
            <person name="Lommer M."/>
            <person name="Martin-Jezequel V."/>
            <person name="Lopez P.J."/>
            <person name="Lucas S."/>
            <person name="Mangogna M."/>
            <person name="McGinnis K."/>
            <person name="Medlin L.K."/>
            <person name="Montsant A."/>
            <person name="Oudot-Le Secq M.P."/>
            <person name="Napoli C."/>
            <person name="Obornik M."/>
            <person name="Parker M.S."/>
            <person name="Petit J.L."/>
            <person name="Porcel B.M."/>
            <person name="Poulsen N."/>
            <person name="Robison M."/>
            <person name="Rychlewski L."/>
            <person name="Rynearson T.A."/>
            <person name="Schmutz J."/>
            <person name="Shapiro H."/>
            <person name="Siaut M."/>
            <person name="Stanley M."/>
            <person name="Sussman M.R."/>
            <person name="Taylor A.R."/>
            <person name="Vardi A."/>
            <person name="von Dassow P."/>
            <person name="Vyverman W."/>
            <person name="Willis A."/>
            <person name="Wyrwicz L.S."/>
            <person name="Rokhsar D.S."/>
            <person name="Weissenbach J."/>
            <person name="Armbrust E.V."/>
            <person name="Green B.R."/>
            <person name="Van de Peer Y."/>
            <person name="Grigoriev I.V."/>
        </authorList>
    </citation>
    <scope>NUCLEOTIDE SEQUENCE [LARGE SCALE GENOMIC DNA]</scope>
    <source>
        <strain evidence="3 4">CCMP1335</strain>
    </source>
</reference>
<dbReference type="PANTHER" id="PTHR15492:SF1">
    <property type="entry name" value="CYCLIN-D1-BINDING PROTEIN 1"/>
    <property type="match status" value="1"/>
</dbReference>
<dbReference type="HOGENOM" id="CLU_632391_0_0_1"/>
<organism evidence="3 4">
    <name type="scientific">Thalassiosira pseudonana</name>
    <name type="common">Marine diatom</name>
    <name type="synonym">Cyclotella nana</name>
    <dbReference type="NCBI Taxonomy" id="35128"/>
    <lineage>
        <taxon>Eukaryota</taxon>
        <taxon>Sar</taxon>
        <taxon>Stramenopiles</taxon>
        <taxon>Ochrophyta</taxon>
        <taxon>Bacillariophyta</taxon>
        <taxon>Coscinodiscophyceae</taxon>
        <taxon>Thalassiosirophycidae</taxon>
        <taxon>Thalassiosirales</taxon>
        <taxon>Thalassiosiraceae</taxon>
        <taxon>Thalassiosira</taxon>
    </lineage>
</organism>
<dbReference type="InterPro" id="IPR026907">
    <property type="entry name" value="GCIP-like"/>
</dbReference>
<dbReference type="GeneID" id="7449385"/>
<dbReference type="InterPro" id="IPR049317">
    <property type="entry name" value="GCIP-like_N"/>
</dbReference>
<feature type="region of interest" description="Disordered" evidence="1">
    <location>
        <begin position="349"/>
        <end position="368"/>
    </location>
</feature>
<feature type="domain" description="Cyclin-D1-binding protein 1-like N-terminal" evidence="2">
    <location>
        <begin position="87"/>
        <end position="231"/>
    </location>
</feature>
<evidence type="ECO:0000313" key="3">
    <source>
        <dbReference type="EMBL" id="EED89609.1"/>
    </source>
</evidence>
<dbReference type="OMA" id="LMVWVRD"/>